<dbReference type="EMBL" id="ML208305">
    <property type="protein sequence ID" value="TFK70970.1"/>
    <property type="molecule type" value="Genomic_DNA"/>
</dbReference>
<dbReference type="Proteomes" id="UP000308600">
    <property type="component" value="Unassembled WGS sequence"/>
</dbReference>
<accession>A0ACD3AZK8</accession>
<protein>
    <submittedName>
        <fullName evidence="1">Uncharacterized protein</fullName>
    </submittedName>
</protein>
<gene>
    <name evidence="1" type="ORF">BDN72DRAFT_765773</name>
</gene>
<feature type="non-terminal residue" evidence="1">
    <location>
        <position position="117"/>
    </location>
</feature>
<sequence length="117" mass="12337">MGTVTITGYRPMTPPMEAEMEESSSSSSDGCRAKLTVVSLRKILDEQPPPPSRSAGSSVNEDGRKTMKAPAFMPRSPAPLAESGTSTATASISRLFTKGVHSSSTRPPSPPRQSAMK</sequence>
<organism evidence="1 2">
    <name type="scientific">Pluteus cervinus</name>
    <dbReference type="NCBI Taxonomy" id="181527"/>
    <lineage>
        <taxon>Eukaryota</taxon>
        <taxon>Fungi</taxon>
        <taxon>Dikarya</taxon>
        <taxon>Basidiomycota</taxon>
        <taxon>Agaricomycotina</taxon>
        <taxon>Agaricomycetes</taxon>
        <taxon>Agaricomycetidae</taxon>
        <taxon>Agaricales</taxon>
        <taxon>Pluteineae</taxon>
        <taxon>Pluteaceae</taxon>
        <taxon>Pluteus</taxon>
    </lineage>
</organism>
<proteinExistence type="predicted"/>
<name>A0ACD3AZK8_9AGAR</name>
<evidence type="ECO:0000313" key="2">
    <source>
        <dbReference type="Proteomes" id="UP000308600"/>
    </source>
</evidence>
<evidence type="ECO:0000313" key="1">
    <source>
        <dbReference type="EMBL" id="TFK70970.1"/>
    </source>
</evidence>
<keyword evidence="2" id="KW-1185">Reference proteome</keyword>
<reference evidence="1 2" key="1">
    <citation type="journal article" date="2019" name="Nat. Ecol. Evol.">
        <title>Megaphylogeny resolves global patterns of mushroom evolution.</title>
        <authorList>
            <person name="Varga T."/>
            <person name="Krizsan K."/>
            <person name="Foldi C."/>
            <person name="Dima B."/>
            <person name="Sanchez-Garcia M."/>
            <person name="Sanchez-Ramirez S."/>
            <person name="Szollosi G.J."/>
            <person name="Szarkandi J.G."/>
            <person name="Papp V."/>
            <person name="Albert L."/>
            <person name="Andreopoulos W."/>
            <person name="Angelini C."/>
            <person name="Antonin V."/>
            <person name="Barry K.W."/>
            <person name="Bougher N.L."/>
            <person name="Buchanan P."/>
            <person name="Buyck B."/>
            <person name="Bense V."/>
            <person name="Catcheside P."/>
            <person name="Chovatia M."/>
            <person name="Cooper J."/>
            <person name="Damon W."/>
            <person name="Desjardin D."/>
            <person name="Finy P."/>
            <person name="Geml J."/>
            <person name="Haridas S."/>
            <person name="Hughes K."/>
            <person name="Justo A."/>
            <person name="Karasinski D."/>
            <person name="Kautmanova I."/>
            <person name="Kiss B."/>
            <person name="Kocsube S."/>
            <person name="Kotiranta H."/>
            <person name="LaButti K.M."/>
            <person name="Lechner B.E."/>
            <person name="Liimatainen K."/>
            <person name="Lipzen A."/>
            <person name="Lukacs Z."/>
            <person name="Mihaltcheva S."/>
            <person name="Morgado L.N."/>
            <person name="Niskanen T."/>
            <person name="Noordeloos M.E."/>
            <person name="Ohm R.A."/>
            <person name="Ortiz-Santana B."/>
            <person name="Ovrebo C."/>
            <person name="Racz N."/>
            <person name="Riley R."/>
            <person name="Savchenko A."/>
            <person name="Shiryaev A."/>
            <person name="Soop K."/>
            <person name="Spirin V."/>
            <person name="Szebenyi C."/>
            <person name="Tomsovsky M."/>
            <person name="Tulloss R.E."/>
            <person name="Uehling J."/>
            <person name="Grigoriev I.V."/>
            <person name="Vagvolgyi C."/>
            <person name="Papp T."/>
            <person name="Martin F.M."/>
            <person name="Miettinen O."/>
            <person name="Hibbett D.S."/>
            <person name="Nagy L.G."/>
        </authorList>
    </citation>
    <scope>NUCLEOTIDE SEQUENCE [LARGE SCALE GENOMIC DNA]</scope>
    <source>
        <strain evidence="1 2">NL-1719</strain>
    </source>
</reference>